<accession>A0A518DLH0</accession>
<evidence type="ECO:0000313" key="1">
    <source>
        <dbReference type="EMBL" id="QDU92675.1"/>
    </source>
</evidence>
<gene>
    <name evidence="1" type="ORF">Pla8534_04230</name>
</gene>
<protein>
    <submittedName>
        <fullName evidence="1">Uncharacterized protein</fullName>
    </submittedName>
</protein>
<sequence length="108" mass="11721">MEKVVRTERLEICRPDGDCMISLDAEEPSIRLYDRAGRERLTLCLNQAGEPQIGLLSPEGPVEVGIGVNPQLGSGMMIYSAQGSDLRVMIIVKPDGTAVISTDPHDLD</sequence>
<reference evidence="1 2" key="1">
    <citation type="submission" date="2019-02" db="EMBL/GenBank/DDBJ databases">
        <title>Deep-cultivation of Planctomycetes and their phenomic and genomic characterization uncovers novel biology.</title>
        <authorList>
            <person name="Wiegand S."/>
            <person name="Jogler M."/>
            <person name="Boedeker C."/>
            <person name="Pinto D."/>
            <person name="Vollmers J."/>
            <person name="Rivas-Marin E."/>
            <person name="Kohn T."/>
            <person name="Peeters S.H."/>
            <person name="Heuer A."/>
            <person name="Rast P."/>
            <person name="Oberbeckmann S."/>
            <person name="Bunk B."/>
            <person name="Jeske O."/>
            <person name="Meyerdierks A."/>
            <person name="Storesund J.E."/>
            <person name="Kallscheuer N."/>
            <person name="Luecker S."/>
            <person name="Lage O.M."/>
            <person name="Pohl T."/>
            <person name="Merkel B.J."/>
            <person name="Hornburger P."/>
            <person name="Mueller R.-W."/>
            <person name="Bruemmer F."/>
            <person name="Labrenz M."/>
            <person name="Spormann A.M."/>
            <person name="Op den Camp H."/>
            <person name="Overmann J."/>
            <person name="Amann R."/>
            <person name="Jetten M.S.M."/>
            <person name="Mascher T."/>
            <person name="Medema M.H."/>
            <person name="Devos D.P."/>
            <person name="Kaster A.-K."/>
            <person name="Ovreas L."/>
            <person name="Rohde M."/>
            <person name="Galperin M.Y."/>
            <person name="Jogler C."/>
        </authorList>
    </citation>
    <scope>NUCLEOTIDE SEQUENCE [LARGE SCALE GENOMIC DNA]</scope>
    <source>
        <strain evidence="1 2">Pla85_3_4</strain>
    </source>
</reference>
<name>A0A518DLH0_9BACT</name>
<dbReference type="EMBL" id="CP036433">
    <property type="protein sequence ID" value="QDU92675.1"/>
    <property type="molecule type" value="Genomic_DNA"/>
</dbReference>
<dbReference type="RefSeq" id="WP_145048835.1">
    <property type="nucleotide sequence ID" value="NZ_CP036433.1"/>
</dbReference>
<dbReference type="AlphaFoldDB" id="A0A518DLH0"/>
<dbReference type="Proteomes" id="UP000317648">
    <property type="component" value="Chromosome"/>
</dbReference>
<proteinExistence type="predicted"/>
<keyword evidence="2" id="KW-1185">Reference proteome</keyword>
<evidence type="ECO:0000313" key="2">
    <source>
        <dbReference type="Proteomes" id="UP000317648"/>
    </source>
</evidence>
<organism evidence="1 2">
    <name type="scientific">Lignipirellula cremea</name>
    <dbReference type="NCBI Taxonomy" id="2528010"/>
    <lineage>
        <taxon>Bacteria</taxon>
        <taxon>Pseudomonadati</taxon>
        <taxon>Planctomycetota</taxon>
        <taxon>Planctomycetia</taxon>
        <taxon>Pirellulales</taxon>
        <taxon>Pirellulaceae</taxon>
        <taxon>Lignipirellula</taxon>
    </lineage>
</organism>
<dbReference type="KEGG" id="lcre:Pla8534_04230"/>